<gene>
    <name evidence="6" type="ORF">FPZ44_01675</name>
</gene>
<name>A0A559IW93_9BACL</name>
<dbReference type="GO" id="GO:0008270">
    <property type="term" value="F:zinc ion binding"/>
    <property type="evidence" value="ECO:0007669"/>
    <property type="project" value="UniProtKB-UniRule"/>
</dbReference>
<dbReference type="OrthoDB" id="9799909at2"/>
<organism evidence="6 7">
    <name type="scientific">Paenibacillus agilis</name>
    <dbReference type="NCBI Taxonomy" id="3020863"/>
    <lineage>
        <taxon>Bacteria</taxon>
        <taxon>Bacillati</taxon>
        <taxon>Bacillota</taxon>
        <taxon>Bacilli</taxon>
        <taxon>Bacillales</taxon>
        <taxon>Paenibacillaceae</taxon>
        <taxon>Paenibacillus</taxon>
    </lineage>
</organism>
<dbReference type="SMART" id="SM00731">
    <property type="entry name" value="SprT"/>
    <property type="match status" value="1"/>
</dbReference>
<dbReference type="GO" id="GO:0006950">
    <property type="term" value="P:response to stress"/>
    <property type="evidence" value="ECO:0007669"/>
    <property type="project" value="UniProtKB-ARBA"/>
</dbReference>
<reference evidence="6 7" key="1">
    <citation type="submission" date="2019-07" db="EMBL/GenBank/DDBJ databases">
        <authorList>
            <person name="Kim J."/>
        </authorList>
    </citation>
    <scope>NUCLEOTIDE SEQUENCE [LARGE SCALE GENOMIC DNA]</scope>
    <source>
        <strain evidence="6 7">N4</strain>
    </source>
</reference>
<protein>
    <recommendedName>
        <fullName evidence="4">Protein SprT-like</fullName>
    </recommendedName>
</protein>
<keyword evidence="7" id="KW-1185">Reference proteome</keyword>
<feature type="domain" description="SprT-like" evidence="5">
    <location>
        <begin position="38"/>
        <end position="185"/>
    </location>
</feature>
<proteinExistence type="inferred from homology"/>
<evidence type="ECO:0000256" key="1">
    <source>
        <dbReference type="ARBA" id="ARBA00022490"/>
    </source>
</evidence>
<sequence>MDFKYKFKYGKQAFFLIRGRAVKYTEGGALTLNRITESILQQMVERISIDSFGKPFCHRAKFNARLKTTGGRYLLRSHDIEINPKQWEAHGEEEVISIIKHELCHYHLHLEGRGYQHRDKDFKELLQKVGGSRFCKAIPSLQKKRREPYRYRLVCKTCSLTYLRKRRVDVQKYVCGRCRGPLLMERIVIEAGTNTSLK</sequence>
<dbReference type="NCBIfam" id="NF003339">
    <property type="entry name" value="PRK04351.1"/>
    <property type="match status" value="1"/>
</dbReference>
<evidence type="ECO:0000313" key="7">
    <source>
        <dbReference type="Proteomes" id="UP000318102"/>
    </source>
</evidence>
<feature type="binding site" evidence="4">
    <location>
        <position position="101"/>
    </location>
    <ligand>
        <name>Zn(2+)</name>
        <dbReference type="ChEBI" id="CHEBI:29105"/>
    </ligand>
</feature>
<dbReference type="EMBL" id="VNJK01000001">
    <property type="protein sequence ID" value="TVX91883.1"/>
    <property type="molecule type" value="Genomic_DNA"/>
</dbReference>
<evidence type="ECO:0000256" key="2">
    <source>
        <dbReference type="ARBA" id="ARBA00022723"/>
    </source>
</evidence>
<keyword evidence="1 4" id="KW-0963">Cytoplasm</keyword>
<feature type="binding site" evidence="4">
    <location>
        <position position="105"/>
    </location>
    <ligand>
        <name>Zn(2+)</name>
        <dbReference type="ChEBI" id="CHEBI:29105"/>
    </ligand>
</feature>
<accession>A0A559IW93</accession>
<comment type="similarity">
    <text evidence="4">Belongs to the SprT family.</text>
</comment>
<keyword evidence="3 4" id="KW-0862">Zinc</keyword>
<evidence type="ECO:0000256" key="3">
    <source>
        <dbReference type="ARBA" id="ARBA00022833"/>
    </source>
</evidence>
<dbReference type="InterPro" id="IPR006640">
    <property type="entry name" value="SprT-like_domain"/>
</dbReference>
<dbReference type="Pfam" id="PF10263">
    <property type="entry name" value="SprT-like"/>
    <property type="match status" value="1"/>
</dbReference>
<dbReference type="GO" id="GO:0005737">
    <property type="term" value="C:cytoplasm"/>
    <property type="evidence" value="ECO:0007669"/>
    <property type="project" value="UniProtKB-SubCell"/>
</dbReference>
<evidence type="ECO:0000256" key="4">
    <source>
        <dbReference type="HAMAP-Rule" id="MF_00745"/>
    </source>
</evidence>
<comment type="cofactor">
    <cofactor evidence="4">
        <name>Zn(2+)</name>
        <dbReference type="ChEBI" id="CHEBI:29105"/>
    </cofactor>
    <text evidence="4">Binds 1 zinc ion.</text>
</comment>
<comment type="subcellular location">
    <subcellularLocation>
        <location evidence="4">Cytoplasm</location>
    </subcellularLocation>
</comment>
<feature type="active site" evidence="4">
    <location>
        <position position="102"/>
    </location>
</feature>
<comment type="caution">
    <text evidence="6">The sequence shown here is derived from an EMBL/GenBank/DDBJ whole genome shotgun (WGS) entry which is preliminary data.</text>
</comment>
<keyword evidence="2 4" id="KW-0479">Metal-binding</keyword>
<evidence type="ECO:0000313" key="6">
    <source>
        <dbReference type="EMBL" id="TVX91883.1"/>
    </source>
</evidence>
<dbReference type="AlphaFoldDB" id="A0A559IW93"/>
<dbReference type="InterPro" id="IPR023524">
    <property type="entry name" value="Uncharacterised_SprT-like"/>
</dbReference>
<dbReference type="HAMAP" id="MF_00745">
    <property type="entry name" value="SprT_like"/>
    <property type="match status" value="1"/>
</dbReference>
<evidence type="ECO:0000259" key="5">
    <source>
        <dbReference type="SMART" id="SM00731"/>
    </source>
</evidence>
<dbReference type="Proteomes" id="UP000318102">
    <property type="component" value="Unassembled WGS sequence"/>
</dbReference>